<evidence type="ECO:0000256" key="3">
    <source>
        <dbReference type="SAM" id="Phobius"/>
    </source>
</evidence>
<evidence type="ECO:0008006" key="6">
    <source>
        <dbReference type="Google" id="ProtNLM"/>
    </source>
</evidence>
<evidence type="ECO:0000313" key="5">
    <source>
        <dbReference type="Proteomes" id="UP000193006"/>
    </source>
</evidence>
<accession>A0A1X9MCF3</accession>
<reference evidence="4 5" key="1">
    <citation type="submission" date="2017-04" db="EMBL/GenBank/DDBJ databases">
        <title>Bacillus krulwichiae AM31D Genome sequencing and assembly.</title>
        <authorList>
            <person name="Krulwich T.A."/>
            <person name="Anastor L."/>
            <person name="Ehrlich R."/>
            <person name="Ehrlich G.D."/>
            <person name="Janto B."/>
        </authorList>
    </citation>
    <scope>NUCLEOTIDE SEQUENCE [LARGE SCALE GENOMIC DNA]</scope>
    <source>
        <strain evidence="4 5">AM31D</strain>
    </source>
</reference>
<feature type="coiled-coil region" evidence="2">
    <location>
        <begin position="36"/>
        <end position="70"/>
    </location>
</feature>
<feature type="transmembrane region" description="Helical" evidence="3">
    <location>
        <begin position="5"/>
        <end position="22"/>
    </location>
</feature>
<organism evidence="4 5">
    <name type="scientific">Halalkalibacter krulwichiae</name>
    <dbReference type="NCBI Taxonomy" id="199441"/>
    <lineage>
        <taxon>Bacteria</taxon>
        <taxon>Bacillati</taxon>
        <taxon>Bacillota</taxon>
        <taxon>Bacilli</taxon>
        <taxon>Bacillales</taxon>
        <taxon>Bacillaceae</taxon>
        <taxon>Halalkalibacter</taxon>
    </lineage>
</organism>
<dbReference type="KEGG" id="bkw:BkAM31D_15230"/>
<proteinExistence type="inferred from homology"/>
<gene>
    <name evidence="4" type="ORF">BkAM31D_15230</name>
</gene>
<dbReference type="Gene3D" id="3.30.70.1880">
    <property type="entry name" value="Protein of unknown function DUF881"/>
    <property type="match status" value="1"/>
</dbReference>
<evidence type="ECO:0000256" key="2">
    <source>
        <dbReference type="SAM" id="Coils"/>
    </source>
</evidence>
<dbReference type="PANTHER" id="PTHR37313:SF2">
    <property type="entry name" value="UPF0749 PROTEIN YLXX"/>
    <property type="match status" value="1"/>
</dbReference>
<dbReference type="EMBL" id="CP020814">
    <property type="protein sequence ID" value="ARK31088.1"/>
    <property type="molecule type" value="Genomic_DNA"/>
</dbReference>
<evidence type="ECO:0000256" key="1">
    <source>
        <dbReference type="ARBA" id="ARBA00009108"/>
    </source>
</evidence>
<sequence>MDKKWIFTVVTFIIGFMLAIQFQTTQEPVVRDTRDIRELRKDLLAEQERQQQLSLEIEKLDSLITQYQNATENRSEDITEVLLQQVNDLRAEAGLSEMVGEGLVITIDALYNDQFFGQTRRTPPPDVLRFLVNELNIYGAEEIAVENERLIATSAFRSVNGITYFNNRRIPPLPIKIKVLTDNAEKLQNQMVVSASIDEFEIEGFSLSIETTDEVEIPAYDQVRRVRYMNEVKEG</sequence>
<dbReference type="PANTHER" id="PTHR37313">
    <property type="entry name" value="UPF0749 PROTEIN RV1825"/>
    <property type="match status" value="1"/>
</dbReference>
<name>A0A1X9MCF3_9BACI</name>
<dbReference type="InterPro" id="IPR010273">
    <property type="entry name" value="DUF881"/>
</dbReference>
<protein>
    <recommendedName>
        <fullName evidence="6">DUF881 domain-containing protein</fullName>
    </recommendedName>
</protein>
<dbReference type="Proteomes" id="UP000193006">
    <property type="component" value="Chromosome"/>
</dbReference>
<dbReference type="RefSeq" id="WP_066150451.1">
    <property type="nucleotide sequence ID" value="NZ_CP020814.1"/>
</dbReference>
<dbReference type="STRING" id="199441.BkAM31D_15230"/>
<keyword evidence="2" id="KW-0175">Coiled coil</keyword>
<keyword evidence="5" id="KW-1185">Reference proteome</keyword>
<dbReference type="AlphaFoldDB" id="A0A1X9MCF3"/>
<keyword evidence="3" id="KW-0472">Membrane</keyword>
<keyword evidence="3" id="KW-0812">Transmembrane</keyword>
<comment type="similarity">
    <text evidence="1">Belongs to the UPF0749 family.</text>
</comment>
<keyword evidence="3" id="KW-1133">Transmembrane helix</keyword>
<evidence type="ECO:0000313" key="4">
    <source>
        <dbReference type="EMBL" id="ARK31088.1"/>
    </source>
</evidence>
<dbReference type="Pfam" id="PF05949">
    <property type="entry name" value="DUF881"/>
    <property type="match status" value="1"/>
</dbReference>